<dbReference type="PANTHER" id="PTHR22777">
    <property type="entry name" value="HEMOLYSIN-RELATED"/>
    <property type="match status" value="1"/>
</dbReference>
<dbReference type="AlphaFoldDB" id="A0A0C7NHA1"/>
<evidence type="ECO:0000256" key="3">
    <source>
        <dbReference type="ARBA" id="ARBA00022737"/>
    </source>
</evidence>
<name>A0A0C7NHA1_DEFTU</name>
<evidence type="ECO:0000256" key="5">
    <source>
        <dbReference type="ARBA" id="ARBA00023122"/>
    </source>
</evidence>
<dbReference type="InterPro" id="IPR016169">
    <property type="entry name" value="FAD-bd_PCMH_sub2"/>
</dbReference>
<dbReference type="Pfam" id="PF01595">
    <property type="entry name" value="CNNM"/>
    <property type="match status" value="1"/>
</dbReference>
<evidence type="ECO:0000259" key="10">
    <source>
        <dbReference type="PROSITE" id="PS51371"/>
    </source>
</evidence>
<reference evidence="13" key="1">
    <citation type="submission" date="2014-11" db="EMBL/GenBank/DDBJ databases">
        <authorList>
            <person name="Wibberg D."/>
        </authorList>
    </citation>
    <scope>NUCLEOTIDE SEQUENCE [LARGE SCALE GENOMIC DNA]</scope>
    <source>
        <strain evidence="13">L3</strain>
    </source>
</reference>
<sequence length="451" mass="51574">MDDPGSLWGSLIFLIVLLIMSGFFSASEISLTAIGRYKIRELIDNEKNDKKKKKYKDFIDNPNHYLTTILVMNNIVNILATSMATVFAVRLIPSSQGTTVGVVTAIMTLLILIFGEITPKVYAREISVKFFNFSFPIIYYLNTILSPIVWLLVSLSNIVIRTFGGETIKNAPPLITENEIISYLDISHEEGVIEKSEKYLMQRSLEMKDTPVKEIMTPRVDIVAIENTETVEELINIINEEGYSRIPVYKESLDNIVGIVYAKDIFQKIEELGDLEKVMKIRVSDIMRRPFFVPLTMNIRDVFKLFLTYHTHIAIVVDEYGGTAGLVTLEDIIEEMTGDIFDEYDDFSDEINIKKIEENSILVDGATPINDIERELDIDFPETEFETIGGFLLEHFKRFPKPGEKFTIDNYEFEIISVTVNRIDKVKITVHPEKNVEEGDEKKDEESNDSK</sequence>
<dbReference type="OrthoDB" id="9798188at2"/>
<dbReference type="InterPro" id="IPR002550">
    <property type="entry name" value="CNNM"/>
</dbReference>
<dbReference type="STRING" id="1006576.DTL3_0009"/>
<evidence type="ECO:0000313" key="12">
    <source>
        <dbReference type="EMBL" id="CEP77346.1"/>
    </source>
</evidence>
<keyword evidence="2 8" id="KW-0812">Transmembrane</keyword>
<dbReference type="PANTHER" id="PTHR22777:SF17">
    <property type="entry name" value="UPF0053 PROTEIN SLL0260"/>
    <property type="match status" value="1"/>
</dbReference>
<evidence type="ECO:0000256" key="8">
    <source>
        <dbReference type="PROSITE-ProRule" id="PRU01193"/>
    </source>
</evidence>
<dbReference type="GO" id="GO:0005886">
    <property type="term" value="C:plasma membrane"/>
    <property type="evidence" value="ECO:0007669"/>
    <property type="project" value="TreeGrafter"/>
</dbReference>
<dbReference type="InterPro" id="IPR046342">
    <property type="entry name" value="CBS_dom_sf"/>
</dbReference>
<feature type="transmembrane region" description="Helical" evidence="9">
    <location>
        <begin position="6"/>
        <end position="26"/>
    </location>
</feature>
<dbReference type="Proteomes" id="UP000032809">
    <property type="component" value="Chromosome I"/>
</dbReference>
<dbReference type="PROSITE" id="PS51846">
    <property type="entry name" value="CNNM"/>
    <property type="match status" value="1"/>
</dbReference>
<feature type="transmembrane region" description="Helical" evidence="9">
    <location>
        <begin position="98"/>
        <end position="118"/>
    </location>
</feature>
<dbReference type="CDD" id="cd04590">
    <property type="entry name" value="CBS_pair_CorC_HlyC_assoc"/>
    <property type="match status" value="1"/>
</dbReference>
<dbReference type="SMART" id="SM01091">
    <property type="entry name" value="CorC_HlyC"/>
    <property type="match status" value="1"/>
</dbReference>
<dbReference type="SMART" id="SM00116">
    <property type="entry name" value="CBS"/>
    <property type="match status" value="2"/>
</dbReference>
<dbReference type="SUPFAM" id="SSF54631">
    <property type="entry name" value="CBS-domain pair"/>
    <property type="match status" value="1"/>
</dbReference>
<feature type="domain" description="CBS" evidence="10">
    <location>
        <begin position="216"/>
        <end position="275"/>
    </location>
</feature>
<feature type="domain" description="CNNM transmembrane" evidence="11">
    <location>
        <begin position="3"/>
        <end position="197"/>
    </location>
</feature>
<dbReference type="InterPro" id="IPR044751">
    <property type="entry name" value="Ion_transp-like_CBS"/>
</dbReference>
<feature type="transmembrane region" description="Helical" evidence="9">
    <location>
        <begin position="65"/>
        <end position="92"/>
    </location>
</feature>
<evidence type="ECO:0000256" key="1">
    <source>
        <dbReference type="ARBA" id="ARBA00004141"/>
    </source>
</evidence>
<feature type="transmembrane region" description="Helical" evidence="9">
    <location>
        <begin position="130"/>
        <end position="153"/>
    </location>
</feature>
<dbReference type="Pfam" id="PF03471">
    <property type="entry name" value="CorC_HlyC"/>
    <property type="match status" value="1"/>
</dbReference>
<keyword evidence="4 8" id="KW-1133">Transmembrane helix</keyword>
<dbReference type="Gene3D" id="3.10.580.10">
    <property type="entry name" value="CBS-domain"/>
    <property type="match status" value="1"/>
</dbReference>
<dbReference type="RefSeq" id="WP_045086987.1">
    <property type="nucleotide sequence ID" value="NZ_LN824141.1"/>
</dbReference>
<evidence type="ECO:0000313" key="13">
    <source>
        <dbReference type="Proteomes" id="UP000032809"/>
    </source>
</evidence>
<comment type="subcellular location">
    <subcellularLocation>
        <location evidence="1">Membrane</location>
        <topology evidence="1">Multi-pass membrane protein</topology>
    </subcellularLocation>
</comment>
<dbReference type="PROSITE" id="PS51371">
    <property type="entry name" value="CBS"/>
    <property type="match status" value="2"/>
</dbReference>
<gene>
    <name evidence="12" type="primary">cbs</name>
    <name evidence="12" type="ORF">DTL3_0009</name>
</gene>
<dbReference type="SUPFAM" id="SSF56176">
    <property type="entry name" value="FAD-binding/transporter-associated domain-like"/>
    <property type="match status" value="1"/>
</dbReference>
<organism evidence="12 13">
    <name type="scientific">Defluviitoga tunisiensis</name>
    <dbReference type="NCBI Taxonomy" id="1006576"/>
    <lineage>
        <taxon>Bacteria</taxon>
        <taxon>Thermotogati</taxon>
        <taxon>Thermotogota</taxon>
        <taxon>Thermotogae</taxon>
        <taxon>Petrotogales</taxon>
        <taxon>Petrotogaceae</taxon>
        <taxon>Defluviitoga</taxon>
    </lineage>
</organism>
<evidence type="ECO:0000256" key="6">
    <source>
        <dbReference type="ARBA" id="ARBA00023136"/>
    </source>
</evidence>
<evidence type="ECO:0000256" key="4">
    <source>
        <dbReference type="ARBA" id="ARBA00022989"/>
    </source>
</evidence>
<dbReference type="HOGENOM" id="CLU_015237_4_1_0"/>
<dbReference type="PATRIC" id="fig|1006576.9.peg.9"/>
<dbReference type="InterPro" id="IPR000644">
    <property type="entry name" value="CBS_dom"/>
</dbReference>
<dbReference type="Pfam" id="PF00571">
    <property type="entry name" value="CBS"/>
    <property type="match status" value="2"/>
</dbReference>
<protein>
    <submittedName>
        <fullName evidence="12">Hemolysin</fullName>
    </submittedName>
</protein>
<keyword evidence="6 8" id="KW-0472">Membrane</keyword>
<evidence type="ECO:0000259" key="11">
    <source>
        <dbReference type="PROSITE" id="PS51846"/>
    </source>
</evidence>
<dbReference type="KEGG" id="dtn:DTL3_0009"/>
<dbReference type="InterPro" id="IPR005170">
    <property type="entry name" value="Transptr-assoc_dom"/>
</dbReference>
<evidence type="ECO:0000256" key="7">
    <source>
        <dbReference type="PROSITE-ProRule" id="PRU00703"/>
    </source>
</evidence>
<accession>A0A0C7NHA1</accession>
<keyword evidence="5 7" id="KW-0129">CBS domain</keyword>
<dbReference type="FunFam" id="3.10.580.10:FF:000002">
    <property type="entry name" value="Magnesium/cobalt efflux protein CorC"/>
    <property type="match status" value="1"/>
</dbReference>
<keyword evidence="13" id="KW-1185">Reference proteome</keyword>
<evidence type="ECO:0000256" key="9">
    <source>
        <dbReference type="SAM" id="Phobius"/>
    </source>
</evidence>
<proteinExistence type="predicted"/>
<dbReference type="EMBL" id="LN824141">
    <property type="protein sequence ID" value="CEP77346.1"/>
    <property type="molecule type" value="Genomic_DNA"/>
</dbReference>
<dbReference type="Gene3D" id="3.30.465.10">
    <property type="match status" value="1"/>
</dbReference>
<keyword evidence="3" id="KW-0677">Repeat</keyword>
<evidence type="ECO:0000256" key="2">
    <source>
        <dbReference type="ARBA" id="ARBA00022692"/>
    </source>
</evidence>
<feature type="domain" description="CBS" evidence="10">
    <location>
        <begin position="286"/>
        <end position="343"/>
    </location>
</feature>
<dbReference type="GO" id="GO:0050660">
    <property type="term" value="F:flavin adenine dinucleotide binding"/>
    <property type="evidence" value="ECO:0007669"/>
    <property type="project" value="InterPro"/>
</dbReference>
<dbReference type="InterPro" id="IPR036318">
    <property type="entry name" value="FAD-bd_PCMH-like_sf"/>
</dbReference>